<feature type="transmembrane region" description="Helical" evidence="8">
    <location>
        <begin position="361"/>
        <end position="378"/>
    </location>
</feature>
<dbReference type="InterPro" id="IPR050297">
    <property type="entry name" value="LipidA_mod_glycosyltrf_83"/>
</dbReference>
<dbReference type="AlphaFoldDB" id="A0A2H0BW82"/>
<evidence type="ECO:0000313" key="10">
    <source>
        <dbReference type="EMBL" id="PIP61943.1"/>
    </source>
</evidence>
<evidence type="ECO:0000256" key="7">
    <source>
        <dbReference type="ARBA" id="ARBA00023136"/>
    </source>
</evidence>
<evidence type="ECO:0000256" key="2">
    <source>
        <dbReference type="ARBA" id="ARBA00022475"/>
    </source>
</evidence>
<feature type="transmembrane region" description="Helical" evidence="8">
    <location>
        <begin position="183"/>
        <end position="200"/>
    </location>
</feature>
<keyword evidence="2" id="KW-1003">Cell membrane</keyword>
<evidence type="ECO:0000256" key="3">
    <source>
        <dbReference type="ARBA" id="ARBA00022676"/>
    </source>
</evidence>
<feature type="transmembrane region" description="Helical" evidence="8">
    <location>
        <begin position="333"/>
        <end position="355"/>
    </location>
</feature>
<keyword evidence="6 8" id="KW-1133">Transmembrane helix</keyword>
<evidence type="ECO:0000256" key="1">
    <source>
        <dbReference type="ARBA" id="ARBA00004651"/>
    </source>
</evidence>
<organism evidence="10 11">
    <name type="scientific">Candidatus Roizmanbacteria bacterium CG22_combo_CG10-13_8_21_14_all_38_20</name>
    <dbReference type="NCBI Taxonomy" id="1974862"/>
    <lineage>
        <taxon>Bacteria</taxon>
        <taxon>Candidatus Roizmaniibacteriota</taxon>
    </lineage>
</organism>
<keyword evidence="3" id="KW-0328">Glycosyltransferase</keyword>
<comment type="subcellular location">
    <subcellularLocation>
        <location evidence="1">Cell membrane</location>
        <topology evidence="1">Multi-pass membrane protein</topology>
    </subcellularLocation>
</comment>
<feature type="domain" description="Glycosyltransferase RgtA/B/C/D-like" evidence="9">
    <location>
        <begin position="132"/>
        <end position="265"/>
    </location>
</feature>
<dbReference type="Gene3D" id="2.60.120.260">
    <property type="entry name" value="Galactose-binding domain-like"/>
    <property type="match status" value="1"/>
</dbReference>
<dbReference type="PANTHER" id="PTHR33908:SF11">
    <property type="entry name" value="MEMBRANE PROTEIN"/>
    <property type="match status" value="1"/>
</dbReference>
<dbReference type="Proteomes" id="UP000231246">
    <property type="component" value="Unassembled WGS sequence"/>
</dbReference>
<dbReference type="GO" id="GO:0009103">
    <property type="term" value="P:lipopolysaccharide biosynthetic process"/>
    <property type="evidence" value="ECO:0007669"/>
    <property type="project" value="UniProtKB-ARBA"/>
</dbReference>
<sequence length="755" mass="87518">MKHQPKNKHIIDFFKANWILVLILLLSLFVRLYGDFPGYSENHPDEILGYGTAVHMFYNNLEPNSFDYGGGRPLILLIVFKLLFLPIQYAKLLFTNSELFLKFLLHGGAHSYPEYSDILFGRNLISALYWGRYINAVVGALTVVITYLLAKIMFNKRVGLLAAFFLAFNFRHVLSSHIGVPDVFNGFFTAFSLYASFLLFKKNTTRNYLFAGLIAGICVSIKYQFFHLFPLFLAHLFWVYKTKRFSYLFDKKIFLAGFVVIVIFAILNPFLIFNLEQFFRESRYNYLRYQMGIVSFRPYSYFYLYHWGLGEIISIASILGGIVLLFKEKIRLFFLLFFIAPFFFFMTIYSVGGIYTRNFTTVIPLVVIIAAYFFDWLYKFLKVRNVFFAYSILFVLIAVANFTQTKDSFVLSYYYAKPRNSDVLVKWIEDYILSEVVVRNYPLDLSSENRTILNQAIQNKNIKMLPWSYNTGPSSLAEFQEEEIDFAIINDAPFQSITYWWRLWTFDSMIKYSDVPFDFIMNGFHGLSLAELMNYSVAEFYKPYQAVSANNYLVFKIPGKITDVGERINEFHFNSEEDTWTLTGELKFSPGVFNFVSSDGKEEEGSIAITGGGQVRSTSRIASFPIPVMPGKIYTVRGWIKNAPIILDVEKDAFLRLDFYNSKEDLGELGTRVAISARVPISDEWVLREVSAKASKEAQYMTVSFQREIQTQGFLSYLDDVEVFEGGLEPVEKFKEIPYIKPTIQKEDIYSNSFL</sequence>
<feature type="transmembrane region" description="Helical" evidence="8">
    <location>
        <begin position="304"/>
        <end position="326"/>
    </location>
</feature>
<gene>
    <name evidence="10" type="ORF">COW99_01820</name>
</gene>
<name>A0A2H0BW82_9BACT</name>
<evidence type="ECO:0000256" key="8">
    <source>
        <dbReference type="SAM" id="Phobius"/>
    </source>
</evidence>
<keyword evidence="4" id="KW-0808">Transferase</keyword>
<reference evidence="10 11" key="1">
    <citation type="submission" date="2017-09" db="EMBL/GenBank/DDBJ databases">
        <title>Depth-based differentiation of microbial function through sediment-hosted aquifers and enrichment of novel symbionts in the deep terrestrial subsurface.</title>
        <authorList>
            <person name="Probst A.J."/>
            <person name="Ladd B."/>
            <person name="Jarett J.K."/>
            <person name="Geller-Mcgrath D.E."/>
            <person name="Sieber C.M."/>
            <person name="Emerson J.B."/>
            <person name="Anantharaman K."/>
            <person name="Thomas B.C."/>
            <person name="Malmstrom R."/>
            <person name="Stieglmeier M."/>
            <person name="Klingl A."/>
            <person name="Woyke T."/>
            <person name="Ryan C.M."/>
            <person name="Banfield J.F."/>
        </authorList>
    </citation>
    <scope>NUCLEOTIDE SEQUENCE [LARGE SCALE GENOMIC DNA]</scope>
    <source>
        <strain evidence="10">CG22_combo_CG10-13_8_21_14_all_38_20</strain>
    </source>
</reference>
<dbReference type="Pfam" id="PF13231">
    <property type="entry name" value="PMT_2"/>
    <property type="match status" value="1"/>
</dbReference>
<dbReference type="GO" id="GO:0016763">
    <property type="term" value="F:pentosyltransferase activity"/>
    <property type="evidence" value="ECO:0007669"/>
    <property type="project" value="TreeGrafter"/>
</dbReference>
<feature type="transmembrane region" description="Helical" evidence="8">
    <location>
        <begin position="252"/>
        <end position="273"/>
    </location>
</feature>
<evidence type="ECO:0000256" key="6">
    <source>
        <dbReference type="ARBA" id="ARBA00022989"/>
    </source>
</evidence>
<dbReference type="EMBL" id="PCTA01000010">
    <property type="protein sequence ID" value="PIP61943.1"/>
    <property type="molecule type" value="Genomic_DNA"/>
</dbReference>
<comment type="caution">
    <text evidence="10">The sequence shown here is derived from an EMBL/GenBank/DDBJ whole genome shotgun (WGS) entry which is preliminary data.</text>
</comment>
<keyword evidence="5 8" id="KW-0812">Transmembrane</keyword>
<feature type="transmembrane region" description="Helical" evidence="8">
    <location>
        <begin position="74"/>
        <end position="94"/>
    </location>
</feature>
<proteinExistence type="predicted"/>
<dbReference type="GO" id="GO:0005886">
    <property type="term" value="C:plasma membrane"/>
    <property type="evidence" value="ECO:0007669"/>
    <property type="project" value="UniProtKB-SubCell"/>
</dbReference>
<evidence type="ECO:0000313" key="11">
    <source>
        <dbReference type="Proteomes" id="UP000231246"/>
    </source>
</evidence>
<feature type="transmembrane region" description="Helical" evidence="8">
    <location>
        <begin position="133"/>
        <end position="152"/>
    </location>
</feature>
<accession>A0A2H0BW82</accession>
<dbReference type="PANTHER" id="PTHR33908">
    <property type="entry name" value="MANNOSYLTRANSFERASE YKCB-RELATED"/>
    <property type="match status" value="1"/>
</dbReference>
<evidence type="ECO:0000256" key="5">
    <source>
        <dbReference type="ARBA" id="ARBA00022692"/>
    </source>
</evidence>
<feature type="transmembrane region" description="Helical" evidence="8">
    <location>
        <begin position="385"/>
        <end position="403"/>
    </location>
</feature>
<dbReference type="InterPro" id="IPR038731">
    <property type="entry name" value="RgtA/B/C-like"/>
</dbReference>
<evidence type="ECO:0000259" key="9">
    <source>
        <dbReference type="Pfam" id="PF13231"/>
    </source>
</evidence>
<feature type="transmembrane region" description="Helical" evidence="8">
    <location>
        <begin position="12"/>
        <end position="34"/>
    </location>
</feature>
<keyword evidence="7 8" id="KW-0472">Membrane</keyword>
<feature type="transmembrane region" description="Helical" evidence="8">
    <location>
        <begin position="158"/>
        <end position="174"/>
    </location>
</feature>
<evidence type="ECO:0000256" key="4">
    <source>
        <dbReference type="ARBA" id="ARBA00022679"/>
    </source>
</evidence>
<protein>
    <recommendedName>
        <fullName evidence="9">Glycosyltransferase RgtA/B/C/D-like domain-containing protein</fullName>
    </recommendedName>
</protein>